<evidence type="ECO:0000256" key="6">
    <source>
        <dbReference type="ARBA" id="ARBA00022840"/>
    </source>
</evidence>
<comment type="subcellular location">
    <subcellularLocation>
        <location evidence="8">Cytoplasm</location>
    </subcellularLocation>
</comment>
<evidence type="ECO:0000256" key="7">
    <source>
        <dbReference type="ARBA" id="ARBA00048258"/>
    </source>
</evidence>
<dbReference type="NCBIfam" id="TIGR00018">
    <property type="entry name" value="panC"/>
    <property type="match status" value="1"/>
</dbReference>
<feature type="binding site" evidence="8">
    <location>
        <begin position="26"/>
        <end position="33"/>
    </location>
    <ligand>
        <name>ATP</name>
        <dbReference type="ChEBI" id="CHEBI:30616"/>
    </ligand>
</feature>
<keyword evidence="8" id="KW-0963">Cytoplasm</keyword>
<evidence type="ECO:0000256" key="8">
    <source>
        <dbReference type="HAMAP-Rule" id="MF_00158"/>
    </source>
</evidence>
<feature type="binding site" evidence="8">
    <location>
        <position position="172"/>
    </location>
    <ligand>
        <name>ATP</name>
        <dbReference type="ChEBI" id="CHEBI:30616"/>
    </ligand>
</feature>
<evidence type="ECO:0000256" key="5">
    <source>
        <dbReference type="ARBA" id="ARBA00022741"/>
    </source>
</evidence>
<dbReference type="GO" id="GO:0005829">
    <property type="term" value="C:cytosol"/>
    <property type="evidence" value="ECO:0007669"/>
    <property type="project" value="TreeGrafter"/>
</dbReference>
<dbReference type="InterPro" id="IPR003721">
    <property type="entry name" value="Pantoate_ligase"/>
</dbReference>
<dbReference type="FunFam" id="3.30.1300.10:FF:000001">
    <property type="entry name" value="Pantothenate synthetase"/>
    <property type="match status" value="1"/>
</dbReference>
<name>A0A2X0QTX6_9PROT</name>
<dbReference type="EC" id="6.3.2.1" evidence="8"/>
<feature type="active site" description="Proton donor" evidence="8">
    <location>
        <position position="33"/>
    </location>
</feature>
<comment type="function">
    <text evidence="8">Catalyzes the condensation of pantoate with beta-alanine in an ATP-dependent reaction via a pantoyl-adenylate intermediate.</text>
</comment>
<feature type="binding site" evidence="8">
    <location>
        <begin position="180"/>
        <end position="183"/>
    </location>
    <ligand>
        <name>ATP</name>
        <dbReference type="ChEBI" id="CHEBI:30616"/>
    </ligand>
</feature>
<proteinExistence type="inferred from homology"/>
<feature type="binding site" evidence="8">
    <location>
        <position position="149"/>
    </location>
    <ligand>
        <name>(R)-pantoate</name>
        <dbReference type="ChEBI" id="CHEBI:15980"/>
    </ligand>
</feature>
<dbReference type="InterPro" id="IPR042176">
    <property type="entry name" value="Pantoate_ligase_C"/>
</dbReference>
<evidence type="ECO:0000313" key="9">
    <source>
        <dbReference type="EMBL" id="SPS04937.1"/>
    </source>
</evidence>
<comment type="catalytic activity">
    <reaction evidence="7 8">
        <text>(R)-pantoate + beta-alanine + ATP = (R)-pantothenate + AMP + diphosphate + H(+)</text>
        <dbReference type="Rhea" id="RHEA:10912"/>
        <dbReference type="ChEBI" id="CHEBI:15378"/>
        <dbReference type="ChEBI" id="CHEBI:15980"/>
        <dbReference type="ChEBI" id="CHEBI:29032"/>
        <dbReference type="ChEBI" id="CHEBI:30616"/>
        <dbReference type="ChEBI" id="CHEBI:33019"/>
        <dbReference type="ChEBI" id="CHEBI:57966"/>
        <dbReference type="ChEBI" id="CHEBI:456215"/>
        <dbReference type="EC" id="6.3.2.1"/>
    </reaction>
</comment>
<keyword evidence="3 8" id="KW-0436">Ligase</keyword>
<dbReference type="GO" id="GO:0015940">
    <property type="term" value="P:pantothenate biosynthetic process"/>
    <property type="evidence" value="ECO:0007669"/>
    <property type="project" value="UniProtKB-UniRule"/>
</dbReference>
<organism evidence="9">
    <name type="scientific">Candidatus Nitrotoga fabula</name>
    <dbReference type="NCBI Taxonomy" id="2182327"/>
    <lineage>
        <taxon>Bacteria</taxon>
        <taxon>Pseudomonadati</taxon>
        <taxon>Pseudomonadota</taxon>
        <taxon>Betaproteobacteria</taxon>
        <taxon>Nitrosomonadales</taxon>
        <taxon>Gallionellaceae</taxon>
        <taxon>Candidatus Nitrotoga</taxon>
    </lineage>
</organism>
<dbReference type="InterPro" id="IPR014729">
    <property type="entry name" value="Rossmann-like_a/b/a_fold"/>
</dbReference>
<accession>A0A2X0QTX6</accession>
<comment type="miscellaneous">
    <text evidence="8">The reaction proceeds by a bi uni uni bi ping pong mechanism.</text>
</comment>
<dbReference type="GO" id="GO:0005524">
    <property type="term" value="F:ATP binding"/>
    <property type="evidence" value="ECO:0007669"/>
    <property type="project" value="UniProtKB-KW"/>
</dbReference>
<dbReference type="PANTHER" id="PTHR21299">
    <property type="entry name" value="CYTIDYLATE KINASE/PANTOATE-BETA-ALANINE LIGASE"/>
    <property type="match status" value="1"/>
</dbReference>
<dbReference type="NCBIfam" id="TIGR00125">
    <property type="entry name" value="cyt_tran_rel"/>
    <property type="match status" value="1"/>
</dbReference>
<feature type="binding site" evidence="8">
    <location>
        <position position="57"/>
    </location>
    <ligand>
        <name>(R)-pantoate</name>
        <dbReference type="ChEBI" id="CHEBI:15980"/>
    </ligand>
</feature>
<keyword evidence="5 8" id="KW-0547">Nucleotide-binding</keyword>
<keyword evidence="4 8" id="KW-0566">Pantothenate biosynthesis</keyword>
<evidence type="ECO:0000256" key="2">
    <source>
        <dbReference type="ARBA" id="ARBA00009256"/>
    </source>
</evidence>
<dbReference type="InterPro" id="IPR004821">
    <property type="entry name" value="Cyt_trans-like"/>
</dbReference>
<dbReference type="EMBL" id="LS423452">
    <property type="protein sequence ID" value="SPS04937.1"/>
    <property type="molecule type" value="Genomic_DNA"/>
</dbReference>
<dbReference type="HAMAP" id="MF_00158">
    <property type="entry name" value="PanC"/>
    <property type="match status" value="1"/>
</dbReference>
<comment type="pathway">
    <text evidence="1 8">Cofactor biosynthesis; (R)-pantothenate biosynthesis; (R)-pantothenate from (R)-pantoate and beta-alanine: step 1/1.</text>
</comment>
<evidence type="ECO:0000256" key="1">
    <source>
        <dbReference type="ARBA" id="ARBA00004990"/>
    </source>
</evidence>
<dbReference type="Gene3D" id="3.30.1300.10">
    <property type="entry name" value="Pantoate-beta-alanine ligase, C-terminal domain"/>
    <property type="match status" value="1"/>
</dbReference>
<dbReference type="UniPathway" id="UPA00028">
    <property type="reaction ID" value="UER00005"/>
</dbReference>
<dbReference type="PANTHER" id="PTHR21299:SF1">
    <property type="entry name" value="PANTOATE--BETA-ALANINE LIGASE"/>
    <property type="match status" value="1"/>
</dbReference>
<dbReference type="SUPFAM" id="SSF52374">
    <property type="entry name" value="Nucleotidylyl transferase"/>
    <property type="match status" value="1"/>
</dbReference>
<comment type="similarity">
    <text evidence="2 8">Belongs to the pantothenate synthetase family.</text>
</comment>
<protein>
    <recommendedName>
        <fullName evidence="8">Pantothenate synthetase</fullName>
        <shortName evidence="8">PS</shortName>
        <ecNumber evidence="8">6.3.2.1</ecNumber>
    </recommendedName>
    <alternativeName>
        <fullName evidence="8">Pantoate--beta-alanine ligase</fullName>
    </alternativeName>
    <alternativeName>
        <fullName evidence="8">Pantoate-activating enzyme</fullName>
    </alternativeName>
</protein>
<dbReference type="AlphaFoldDB" id="A0A2X0QTX6"/>
<feature type="binding site" evidence="8">
    <location>
        <position position="57"/>
    </location>
    <ligand>
        <name>beta-alanine</name>
        <dbReference type="ChEBI" id="CHEBI:57966"/>
    </ligand>
</feature>
<evidence type="ECO:0000256" key="4">
    <source>
        <dbReference type="ARBA" id="ARBA00022655"/>
    </source>
</evidence>
<dbReference type="CDD" id="cd00560">
    <property type="entry name" value="PanC"/>
    <property type="match status" value="1"/>
</dbReference>
<feature type="binding site" evidence="8">
    <location>
        <begin position="143"/>
        <end position="146"/>
    </location>
    <ligand>
        <name>ATP</name>
        <dbReference type="ChEBI" id="CHEBI:30616"/>
    </ligand>
</feature>
<dbReference type="Pfam" id="PF02569">
    <property type="entry name" value="Pantoate_ligase"/>
    <property type="match status" value="1"/>
</dbReference>
<dbReference type="GO" id="GO:0004592">
    <property type="term" value="F:pantoate-beta-alanine ligase activity"/>
    <property type="evidence" value="ECO:0007669"/>
    <property type="project" value="UniProtKB-UniRule"/>
</dbReference>
<evidence type="ECO:0000256" key="3">
    <source>
        <dbReference type="ARBA" id="ARBA00022598"/>
    </source>
</evidence>
<reference evidence="9" key="1">
    <citation type="submission" date="2018-05" db="EMBL/GenBank/DDBJ databases">
        <authorList>
            <person name="Lanie J.A."/>
            <person name="Ng W.-L."/>
            <person name="Kazmierczak K.M."/>
            <person name="Andrzejewski T.M."/>
            <person name="Davidsen T.M."/>
            <person name="Wayne K.J."/>
            <person name="Tettelin H."/>
            <person name="Glass J.I."/>
            <person name="Rusch D."/>
            <person name="Podicherti R."/>
            <person name="Tsui H.-C.T."/>
            <person name="Winkler M.E."/>
        </authorList>
    </citation>
    <scope>NUCLEOTIDE SEQUENCE</scope>
    <source>
        <strain evidence="9">KNB</strain>
    </source>
</reference>
<comment type="subunit">
    <text evidence="8">Homodimer.</text>
</comment>
<gene>
    <name evidence="8 9" type="primary">panC</name>
    <name evidence="9" type="ORF">NITFAB_0526</name>
</gene>
<sequence>MLVIHTIADIRMRLRGVNGIALVPTMGNLHQGHLDLVRIARQRGQFVVVSIFVNPLQFGVNEDFFKYPRTLDQDCKLLEGCGADLVFSPSESDMYPQPQQVKVALPPIANELCGAFRPGHFSGAATIVLKLFNIIQPEIAVFGKKDYQQYYLMRQMSEQLNLPVEIVGAETVRAPDGLALSSRNQYLKDEERTEAAFLYQMLTGVRQAILNGEKDLGLLQGQGLDALVSRGWRAEYVEIRSQGNLEKSRMEERNLVILAAAWLGKTRLIDNLEVFLDGGSA</sequence>
<dbReference type="Gene3D" id="3.40.50.620">
    <property type="entry name" value="HUPs"/>
    <property type="match status" value="1"/>
</dbReference>
<keyword evidence="6 8" id="KW-0067">ATP-binding</keyword>